<name>A0ACD0WMH9_CLALS</name>
<sequence length="737" mass="83033">MGIADLWPIVSPACDERVPFPVFLSHFINEHARPPRLAIDAYMFMFWSQLPDAEDATSHRRIIRNFMAKLWYLVRNNVSFVVVFDGKYKPGKLRHGHIPHISNSVSYDEVLRYFRTIPSSDYSEGSSLVEQIKDILQRNCIDFVQAPAEAEAECAWLQRLGIVDYVVSDDSDTLVFGASQMLRMFNRVKYFDEDNKPVLSSTDYYVTPVNMDHITKRTMLSKDRLLLVAVLRGGDYSSGTEGIGITRAKEIALCGTTLLQDSPRKKTQDFGAQPDFSRMLTEALVDQDKMSAHSPDPYYALKSELDRAEALSAFNTFLDDYLRKSAKNIFGRMATMKGKVYVDDYYALLYFFPLINHRLFKFTPYSVSFGELRAIQADLFVNVDCEVKRVNYNCSATSIGISRVYNGKQSFLGTGRAQNLQKESFALPRERKLNLKAFVVKLLAEKQYHEYIELVRTKLLHTTLIAVLHFNSQKLNSAVYFTKGKCGTEIDVDKFSDEEISESKTTLPAADSTDEKRMSVEVPLNVVRLVAPTFVSEFERSASPKKSPKKKPPPQKTTLDSIWPGMSPTKSSNIPSTKIKKSSSFSATPASDIPSFVSSKASPTKQQSPLKGHTSPTKNGRRSKDILLPGQTKVTSFFRPKGLENPFSQNLFVVSDDDSDEETKSSHKEARGFIHMKNVLSRNPVQLKPRETAKMSIYSRVSSPESSPTKKIRSGLGSADFSPVKSTTEPQDYFPPV</sequence>
<organism evidence="1 2">
    <name type="scientific">Clavispora lusitaniae</name>
    <name type="common">Candida lusitaniae</name>
    <dbReference type="NCBI Taxonomy" id="36911"/>
    <lineage>
        <taxon>Eukaryota</taxon>
        <taxon>Fungi</taxon>
        <taxon>Dikarya</taxon>
        <taxon>Ascomycota</taxon>
        <taxon>Saccharomycotina</taxon>
        <taxon>Pichiomycetes</taxon>
        <taxon>Metschnikowiaceae</taxon>
        <taxon>Clavispora</taxon>
    </lineage>
</organism>
<evidence type="ECO:0000313" key="2">
    <source>
        <dbReference type="Proteomes" id="UP000326582"/>
    </source>
</evidence>
<proteinExistence type="predicted"/>
<protein>
    <submittedName>
        <fullName evidence="1">Holliday junction resolvase</fullName>
    </submittedName>
</protein>
<accession>A0ACD0WMH9</accession>
<gene>
    <name evidence="1" type="ORF">EJF14_40790</name>
</gene>
<dbReference type="Proteomes" id="UP000326582">
    <property type="component" value="Chromosome 4"/>
</dbReference>
<evidence type="ECO:0000313" key="1">
    <source>
        <dbReference type="EMBL" id="QFZ28742.1"/>
    </source>
</evidence>
<dbReference type="EMBL" id="CP038487">
    <property type="protein sequence ID" value="QFZ28742.1"/>
    <property type="molecule type" value="Genomic_DNA"/>
</dbReference>
<reference evidence="2" key="1">
    <citation type="journal article" date="2019" name="MBio">
        <title>Comparative genomics for the elucidation of multidrug resistance (MDR) in Candida lusitaniae.</title>
        <authorList>
            <person name="Kannan A."/>
            <person name="Asner S.A."/>
            <person name="Trachsel E."/>
            <person name="Kelly S."/>
            <person name="Parker J."/>
            <person name="Sanglard D."/>
        </authorList>
    </citation>
    <scope>NUCLEOTIDE SEQUENCE [LARGE SCALE GENOMIC DNA]</scope>
    <source>
        <strain evidence="2">P1</strain>
    </source>
</reference>
<keyword evidence="2" id="KW-1185">Reference proteome</keyword>